<comment type="subcellular location">
    <subcellularLocation>
        <location evidence="1">Cell membrane</location>
        <topology evidence="1">Multi-pass membrane protein</topology>
    </subcellularLocation>
</comment>
<feature type="transmembrane region" description="Helical" evidence="6">
    <location>
        <begin position="9"/>
        <end position="28"/>
    </location>
</feature>
<keyword evidence="4 6" id="KW-1133">Transmembrane helix</keyword>
<feature type="transmembrane region" description="Helical" evidence="6">
    <location>
        <begin position="241"/>
        <end position="261"/>
    </location>
</feature>
<dbReference type="AlphaFoldDB" id="A0A9X2VV21"/>
<gene>
    <name evidence="7" type="ORF">NZH93_40645</name>
</gene>
<dbReference type="PANTHER" id="PTHR23513:SF11">
    <property type="entry name" value="STAPHYLOFERRIN A TRANSPORTER"/>
    <property type="match status" value="1"/>
</dbReference>
<evidence type="ECO:0000256" key="5">
    <source>
        <dbReference type="ARBA" id="ARBA00023136"/>
    </source>
</evidence>
<organism evidence="7 8">
    <name type="scientific">Umezawaea endophytica</name>
    <dbReference type="NCBI Taxonomy" id="1654476"/>
    <lineage>
        <taxon>Bacteria</taxon>
        <taxon>Bacillati</taxon>
        <taxon>Actinomycetota</taxon>
        <taxon>Actinomycetes</taxon>
        <taxon>Pseudonocardiales</taxon>
        <taxon>Pseudonocardiaceae</taxon>
        <taxon>Umezawaea</taxon>
    </lineage>
</organism>
<reference evidence="7" key="1">
    <citation type="submission" date="2022-08" db="EMBL/GenBank/DDBJ databases">
        <authorList>
            <person name="Tistechok S."/>
            <person name="Samborskyy M."/>
            <person name="Roman I."/>
        </authorList>
    </citation>
    <scope>NUCLEOTIDE SEQUENCE</scope>
    <source>
        <strain evidence="7">DSM 103496</strain>
    </source>
</reference>
<dbReference type="CDD" id="cd06173">
    <property type="entry name" value="MFS_MefA_like"/>
    <property type="match status" value="1"/>
</dbReference>
<dbReference type="RefSeq" id="WP_259628652.1">
    <property type="nucleotide sequence ID" value="NZ_JANYMP010000030.1"/>
</dbReference>
<keyword evidence="2" id="KW-1003">Cell membrane</keyword>
<dbReference type="EMBL" id="JANYMP010000030">
    <property type="protein sequence ID" value="MCS7483191.1"/>
    <property type="molecule type" value="Genomic_DNA"/>
</dbReference>
<protein>
    <submittedName>
        <fullName evidence="7">MFS transporter</fullName>
    </submittedName>
</protein>
<feature type="transmembrane region" description="Helical" evidence="6">
    <location>
        <begin position="92"/>
        <end position="115"/>
    </location>
</feature>
<feature type="transmembrane region" description="Helical" evidence="6">
    <location>
        <begin position="34"/>
        <end position="58"/>
    </location>
</feature>
<dbReference type="Gene3D" id="1.20.1250.20">
    <property type="entry name" value="MFS general substrate transporter like domains"/>
    <property type="match status" value="1"/>
</dbReference>
<name>A0A9X2VV21_9PSEU</name>
<evidence type="ECO:0000313" key="7">
    <source>
        <dbReference type="EMBL" id="MCS7483191.1"/>
    </source>
</evidence>
<feature type="transmembrane region" description="Helical" evidence="6">
    <location>
        <begin position="160"/>
        <end position="178"/>
    </location>
</feature>
<sequence length="392" mass="39137">MRVYLLSAGIARLADEMVGLALVLFVLARTGNLALAGAVVAAYTVPSIVSGPLLGAWLDRTRRPLVALAGNQFLLAATTVGLLAAVGRSPSVVVLGLAFLAGTTLPMTSGGFTSLLPRLAGGPEDLLRATAADALLFNAAALGGPALTGVLAAVVGGDSAVVAIGVLALVAGLCALALRVPPHQAVEHPPLRQAIREGVRHLATTPPLRGATLTTVLGHGAIGLLATAIPVRATELGHPEGAAGFVWAAMEVGCVVSLLSLRRHLPRWRPEHVVFATVAASGLALATWPLAPDLGVLLGLGLLVGLAQGPTLTSIITARQRYTPPSLLGQVSTTGASLKIGAFAVGAAVGGALHDTSAVFLLAAATQVVATALGLAASAARTAPSASRGGRP</sequence>
<evidence type="ECO:0000256" key="6">
    <source>
        <dbReference type="SAM" id="Phobius"/>
    </source>
</evidence>
<feature type="transmembrane region" description="Helical" evidence="6">
    <location>
        <begin position="359"/>
        <end position="380"/>
    </location>
</feature>
<evidence type="ECO:0000256" key="2">
    <source>
        <dbReference type="ARBA" id="ARBA00022475"/>
    </source>
</evidence>
<comment type="caution">
    <text evidence="7">The sequence shown here is derived from an EMBL/GenBank/DDBJ whole genome shotgun (WGS) entry which is preliminary data.</text>
</comment>
<dbReference type="Proteomes" id="UP001141259">
    <property type="component" value="Unassembled WGS sequence"/>
</dbReference>
<proteinExistence type="predicted"/>
<keyword evidence="5 6" id="KW-0472">Membrane</keyword>
<dbReference type="InterPro" id="IPR011701">
    <property type="entry name" value="MFS"/>
</dbReference>
<dbReference type="PANTHER" id="PTHR23513">
    <property type="entry name" value="INTEGRAL MEMBRANE EFFLUX PROTEIN-RELATED"/>
    <property type="match status" value="1"/>
</dbReference>
<keyword evidence="3 6" id="KW-0812">Transmembrane</keyword>
<feature type="transmembrane region" description="Helical" evidence="6">
    <location>
        <begin position="65"/>
        <end position="86"/>
    </location>
</feature>
<dbReference type="GO" id="GO:0005886">
    <property type="term" value="C:plasma membrane"/>
    <property type="evidence" value="ECO:0007669"/>
    <property type="project" value="UniProtKB-SubCell"/>
</dbReference>
<evidence type="ECO:0000256" key="3">
    <source>
        <dbReference type="ARBA" id="ARBA00022692"/>
    </source>
</evidence>
<evidence type="ECO:0000256" key="4">
    <source>
        <dbReference type="ARBA" id="ARBA00022989"/>
    </source>
</evidence>
<feature type="transmembrane region" description="Helical" evidence="6">
    <location>
        <begin position="135"/>
        <end position="154"/>
    </location>
</feature>
<feature type="transmembrane region" description="Helical" evidence="6">
    <location>
        <begin position="273"/>
        <end position="291"/>
    </location>
</feature>
<dbReference type="GO" id="GO:0022857">
    <property type="term" value="F:transmembrane transporter activity"/>
    <property type="evidence" value="ECO:0007669"/>
    <property type="project" value="InterPro"/>
</dbReference>
<accession>A0A9X2VV21</accession>
<evidence type="ECO:0000256" key="1">
    <source>
        <dbReference type="ARBA" id="ARBA00004651"/>
    </source>
</evidence>
<feature type="transmembrane region" description="Helical" evidence="6">
    <location>
        <begin position="336"/>
        <end position="353"/>
    </location>
</feature>
<dbReference type="SUPFAM" id="SSF103473">
    <property type="entry name" value="MFS general substrate transporter"/>
    <property type="match status" value="1"/>
</dbReference>
<feature type="transmembrane region" description="Helical" evidence="6">
    <location>
        <begin position="297"/>
        <end position="316"/>
    </location>
</feature>
<dbReference type="InterPro" id="IPR036259">
    <property type="entry name" value="MFS_trans_sf"/>
</dbReference>
<evidence type="ECO:0000313" key="8">
    <source>
        <dbReference type="Proteomes" id="UP001141259"/>
    </source>
</evidence>
<keyword evidence="8" id="KW-1185">Reference proteome</keyword>
<dbReference type="Pfam" id="PF07690">
    <property type="entry name" value="MFS_1"/>
    <property type="match status" value="1"/>
</dbReference>